<comment type="pathway">
    <text evidence="2 14">Cofactor biosynthesis; FMN biosynthesis; FMN from riboflavin (ATP route): step 1/1.</text>
</comment>
<proteinExistence type="inferred from homology"/>
<dbReference type="CDD" id="cd02064">
    <property type="entry name" value="FAD_synthetase_N"/>
    <property type="match status" value="1"/>
</dbReference>
<keyword evidence="6 14" id="KW-0548">Nucleotidyltransferase</keyword>
<keyword evidence="10 14" id="KW-0067">ATP-binding</keyword>
<evidence type="ECO:0000256" key="12">
    <source>
        <dbReference type="ARBA" id="ARBA00047880"/>
    </source>
</evidence>
<dbReference type="Gene3D" id="3.40.50.620">
    <property type="entry name" value="HUPs"/>
    <property type="match status" value="1"/>
</dbReference>
<sequence length="312" mass="33956">MDVFREVGQIPEDFGPTAVTLGNFDGVHLGHREVLQALVGAARARRLRSLAMTFDPHPRAVHRPDCAPAEITPTALKLERMAQTGIDAALVQTYTLDFARQTPEEFVVGFLIGRLGARFITVGRDVRFGTDNTGDLETLMELGAQHGLEVEVTEEVGNGARYSSTAVRAALESGDVATAAQMLGVHHEVRGEVVHGDARGREMGFPTANLAQDALGAVPADGIYAGLARFEGLDEVYPAAISIGTNPTFDGHERRVEAHLIDVEFDGFDVYGRTMTLAFVDRIRGQVEFTGMEALIEQMRDDVERIRDILAE</sequence>
<dbReference type="NCBIfam" id="TIGR00083">
    <property type="entry name" value="ribF"/>
    <property type="match status" value="1"/>
</dbReference>
<keyword evidence="7 14" id="KW-0547">Nucleotide-binding</keyword>
<comment type="caution">
    <text evidence="16">The sequence shown here is derived from an EMBL/GenBank/DDBJ whole genome shotgun (WGS) entry which is preliminary data.</text>
</comment>
<evidence type="ECO:0000256" key="5">
    <source>
        <dbReference type="ARBA" id="ARBA00022679"/>
    </source>
</evidence>
<dbReference type="EC" id="2.7.1.26" evidence="14"/>
<organism evidence="16 17">
    <name type="scientific">Brevibacterium samyangense</name>
    <dbReference type="NCBI Taxonomy" id="366888"/>
    <lineage>
        <taxon>Bacteria</taxon>
        <taxon>Bacillati</taxon>
        <taxon>Actinomycetota</taxon>
        <taxon>Actinomycetes</taxon>
        <taxon>Micrococcales</taxon>
        <taxon>Brevibacteriaceae</taxon>
        <taxon>Brevibacterium</taxon>
    </lineage>
</organism>
<dbReference type="Gene3D" id="2.40.30.30">
    <property type="entry name" value="Riboflavin kinase-like"/>
    <property type="match status" value="1"/>
</dbReference>
<comment type="catalytic activity">
    <reaction evidence="12 14">
        <text>riboflavin + ATP = FMN + ADP + H(+)</text>
        <dbReference type="Rhea" id="RHEA:14357"/>
        <dbReference type="ChEBI" id="CHEBI:15378"/>
        <dbReference type="ChEBI" id="CHEBI:30616"/>
        <dbReference type="ChEBI" id="CHEBI:57986"/>
        <dbReference type="ChEBI" id="CHEBI:58210"/>
        <dbReference type="ChEBI" id="CHEBI:456216"/>
        <dbReference type="EC" id="2.7.1.26"/>
    </reaction>
</comment>
<dbReference type="InterPro" id="IPR023465">
    <property type="entry name" value="Riboflavin_kinase_dom_sf"/>
</dbReference>
<evidence type="ECO:0000313" key="16">
    <source>
        <dbReference type="EMBL" id="GAA2004765.1"/>
    </source>
</evidence>
<gene>
    <name evidence="16" type="ORF">GCM10009755_12870</name>
</gene>
<evidence type="ECO:0000256" key="3">
    <source>
        <dbReference type="ARBA" id="ARBA00022630"/>
    </source>
</evidence>
<evidence type="ECO:0000256" key="14">
    <source>
        <dbReference type="PIRNR" id="PIRNR004491"/>
    </source>
</evidence>
<evidence type="ECO:0000256" key="6">
    <source>
        <dbReference type="ARBA" id="ARBA00022695"/>
    </source>
</evidence>
<dbReference type="SUPFAM" id="SSF52374">
    <property type="entry name" value="Nucleotidylyl transferase"/>
    <property type="match status" value="1"/>
</dbReference>
<name>A0ABP5EQ84_9MICO</name>
<reference evidence="17" key="1">
    <citation type="journal article" date="2019" name="Int. J. Syst. Evol. Microbiol.">
        <title>The Global Catalogue of Microorganisms (GCM) 10K type strain sequencing project: providing services to taxonomists for standard genome sequencing and annotation.</title>
        <authorList>
            <consortium name="The Broad Institute Genomics Platform"/>
            <consortium name="The Broad Institute Genome Sequencing Center for Infectious Disease"/>
            <person name="Wu L."/>
            <person name="Ma J."/>
        </authorList>
    </citation>
    <scope>NUCLEOTIDE SEQUENCE [LARGE SCALE GENOMIC DNA]</scope>
    <source>
        <strain evidence="17">JCM 14546</strain>
    </source>
</reference>
<dbReference type="SMART" id="SM00904">
    <property type="entry name" value="Flavokinase"/>
    <property type="match status" value="1"/>
</dbReference>
<comment type="pathway">
    <text evidence="1 14">Cofactor biosynthesis; FAD biosynthesis; FAD from FMN: step 1/1.</text>
</comment>
<evidence type="ECO:0000259" key="15">
    <source>
        <dbReference type="SMART" id="SM00904"/>
    </source>
</evidence>
<evidence type="ECO:0000256" key="1">
    <source>
        <dbReference type="ARBA" id="ARBA00004726"/>
    </source>
</evidence>
<dbReference type="PANTHER" id="PTHR22749:SF6">
    <property type="entry name" value="RIBOFLAVIN KINASE"/>
    <property type="match status" value="1"/>
</dbReference>
<evidence type="ECO:0000256" key="4">
    <source>
        <dbReference type="ARBA" id="ARBA00022643"/>
    </source>
</evidence>
<dbReference type="Pfam" id="PF06574">
    <property type="entry name" value="FAD_syn"/>
    <property type="match status" value="1"/>
</dbReference>
<feature type="domain" description="Riboflavin kinase" evidence="15">
    <location>
        <begin position="182"/>
        <end position="311"/>
    </location>
</feature>
<keyword evidence="3 14" id="KW-0285">Flavoprotein</keyword>
<dbReference type="Proteomes" id="UP001500755">
    <property type="component" value="Unassembled WGS sequence"/>
</dbReference>
<evidence type="ECO:0000256" key="9">
    <source>
        <dbReference type="ARBA" id="ARBA00022827"/>
    </source>
</evidence>
<evidence type="ECO:0000256" key="2">
    <source>
        <dbReference type="ARBA" id="ARBA00005201"/>
    </source>
</evidence>
<comment type="catalytic activity">
    <reaction evidence="13 14">
        <text>FMN + ATP + H(+) = FAD + diphosphate</text>
        <dbReference type="Rhea" id="RHEA:17237"/>
        <dbReference type="ChEBI" id="CHEBI:15378"/>
        <dbReference type="ChEBI" id="CHEBI:30616"/>
        <dbReference type="ChEBI" id="CHEBI:33019"/>
        <dbReference type="ChEBI" id="CHEBI:57692"/>
        <dbReference type="ChEBI" id="CHEBI:58210"/>
        <dbReference type="EC" id="2.7.7.2"/>
    </reaction>
</comment>
<evidence type="ECO:0000256" key="10">
    <source>
        <dbReference type="ARBA" id="ARBA00022840"/>
    </source>
</evidence>
<keyword evidence="11" id="KW-0511">Multifunctional enzyme</keyword>
<dbReference type="SUPFAM" id="SSF82114">
    <property type="entry name" value="Riboflavin kinase-like"/>
    <property type="match status" value="1"/>
</dbReference>
<comment type="similarity">
    <text evidence="14">Belongs to the ribF family.</text>
</comment>
<dbReference type="GO" id="GO:0016301">
    <property type="term" value="F:kinase activity"/>
    <property type="evidence" value="ECO:0007669"/>
    <property type="project" value="UniProtKB-KW"/>
</dbReference>
<dbReference type="InterPro" id="IPR015864">
    <property type="entry name" value="FAD_synthase"/>
</dbReference>
<dbReference type="EMBL" id="BAAANO010000012">
    <property type="protein sequence ID" value="GAA2004765.1"/>
    <property type="molecule type" value="Genomic_DNA"/>
</dbReference>
<dbReference type="InterPro" id="IPR014729">
    <property type="entry name" value="Rossmann-like_a/b/a_fold"/>
</dbReference>
<evidence type="ECO:0000313" key="17">
    <source>
        <dbReference type="Proteomes" id="UP001500755"/>
    </source>
</evidence>
<dbReference type="Pfam" id="PF01687">
    <property type="entry name" value="Flavokinase"/>
    <property type="match status" value="1"/>
</dbReference>
<dbReference type="InterPro" id="IPR023468">
    <property type="entry name" value="Riboflavin_kinase"/>
</dbReference>
<keyword evidence="17" id="KW-1185">Reference proteome</keyword>
<dbReference type="RefSeq" id="WP_344308047.1">
    <property type="nucleotide sequence ID" value="NZ_BAAANO010000012.1"/>
</dbReference>
<dbReference type="PANTHER" id="PTHR22749">
    <property type="entry name" value="RIBOFLAVIN KINASE/FMN ADENYLYLTRANSFERASE"/>
    <property type="match status" value="1"/>
</dbReference>
<keyword evidence="8 14" id="KW-0418">Kinase</keyword>
<dbReference type="EC" id="2.7.7.2" evidence="14"/>
<evidence type="ECO:0000256" key="8">
    <source>
        <dbReference type="ARBA" id="ARBA00022777"/>
    </source>
</evidence>
<dbReference type="InterPro" id="IPR015865">
    <property type="entry name" value="Riboflavin_kinase_bac/euk"/>
</dbReference>
<evidence type="ECO:0000256" key="11">
    <source>
        <dbReference type="ARBA" id="ARBA00023268"/>
    </source>
</evidence>
<accession>A0ABP5EQ84</accession>
<dbReference type="PIRSF" id="PIRSF004491">
    <property type="entry name" value="FAD_Synth"/>
    <property type="match status" value="1"/>
</dbReference>
<dbReference type="NCBIfam" id="NF004160">
    <property type="entry name" value="PRK05627.1-3"/>
    <property type="match status" value="1"/>
</dbReference>
<keyword evidence="9 14" id="KW-0274">FAD</keyword>
<keyword evidence="5 14" id="KW-0808">Transferase</keyword>
<protein>
    <recommendedName>
        <fullName evidence="14">Riboflavin biosynthesis protein</fullName>
    </recommendedName>
    <domain>
        <recommendedName>
            <fullName evidence="14">Riboflavin kinase</fullName>
            <ecNumber evidence="14">2.7.1.26</ecNumber>
        </recommendedName>
        <alternativeName>
            <fullName evidence="14">Flavokinase</fullName>
        </alternativeName>
    </domain>
    <domain>
        <recommendedName>
            <fullName evidence="14">FMN adenylyltransferase</fullName>
            <ecNumber evidence="14">2.7.7.2</ecNumber>
        </recommendedName>
        <alternativeName>
            <fullName evidence="14">FAD pyrophosphorylase</fullName>
        </alternativeName>
        <alternativeName>
            <fullName evidence="14">FAD synthase</fullName>
        </alternativeName>
    </domain>
</protein>
<evidence type="ECO:0000256" key="13">
    <source>
        <dbReference type="ARBA" id="ARBA00049494"/>
    </source>
</evidence>
<evidence type="ECO:0000256" key="7">
    <source>
        <dbReference type="ARBA" id="ARBA00022741"/>
    </source>
</evidence>
<dbReference type="InterPro" id="IPR002606">
    <property type="entry name" value="Riboflavin_kinase_bac"/>
</dbReference>
<keyword evidence="4 14" id="KW-0288">FMN</keyword>